<evidence type="ECO:0000313" key="2">
    <source>
        <dbReference type="EMBL" id="KAF8819435.1"/>
    </source>
</evidence>
<dbReference type="InterPro" id="IPR039127">
    <property type="entry name" value="Trm112"/>
</dbReference>
<dbReference type="SUPFAM" id="SSF158997">
    <property type="entry name" value="Trm112p-like"/>
    <property type="match status" value="1"/>
</dbReference>
<dbReference type="PANTHER" id="PTHR12773:SF0">
    <property type="entry name" value="MULTIFUNCTIONAL METHYLTRANSFERASE SUBUNIT TRM112-LIKE PROTEIN"/>
    <property type="match status" value="1"/>
</dbReference>
<dbReference type="EMBL" id="JADAQX010000758">
    <property type="protein sequence ID" value="KAF8819435.1"/>
    <property type="molecule type" value="Genomic_DNA"/>
</dbReference>
<organism evidence="2 3">
    <name type="scientific">Cardiosporidium cionae</name>
    <dbReference type="NCBI Taxonomy" id="476202"/>
    <lineage>
        <taxon>Eukaryota</taxon>
        <taxon>Sar</taxon>
        <taxon>Alveolata</taxon>
        <taxon>Apicomplexa</taxon>
        <taxon>Aconoidasida</taxon>
        <taxon>Nephromycida</taxon>
        <taxon>Cardiosporidium</taxon>
    </lineage>
</organism>
<dbReference type="Proteomes" id="UP000823046">
    <property type="component" value="Unassembled WGS sequence"/>
</dbReference>
<dbReference type="CDD" id="cd21089">
    <property type="entry name" value="Trm112-like"/>
    <property type="match status" value="1"/>
</dbReference>
<evidence type="ECO:0000256" key="1">
    <source>
        <dbReference type="ARBA" id="ARBA00007980"/>
    </source>
</evidence>
<comment type="similarity">
    <text evidence="1">Belongs to the TRM112 family.</text>
</comment>
<dbReference type="PANTHER" id="PTHR12773">
    <property type="entry name" value="UPF0315 PROTEIN-RELATED"/>
    <property type="match status" value="1"/>
</dbReference>
<gene>
    <name evidence="2" type="ORF">IE077_001031</name>
</gene>
<protein>
    <submittedName>
        <fullName evidence="2">Trm112p family domain-containing protein</fullName>
    </submittedName>
</protein>
<reference evidence="2 3" key="1">
    <citation type="journal article" date="2020" name="bioRxiv">
        <title>Metabolic contributions of an alphaproteobacterial endosymbiont in the apicomplexan Cardiosporidium cionae.</title>
        <authorList>
            <person name="Hunter E.S."/>
            <person name="Paight C.J."/>
            <person name="Lane C.E."/>
        </authorList>
    </citation>
    <scope>NUCLEOTIDE SEQUENCE [LARGE SCALE GENOMIC DNA]</scope>
    <source>
        <strain evidence="2">ESH_2018</strain>
    </source>
</reference>
<proteinExistence type="inferred from homology"/>
<dbReference type="Pfam" id="PF03966">
    <property type="entry name" value="Trm112p"/>
    <property type="match status" value="1"/>
</dbReference>
<sequence length="126" mass="14184">MRLLTHNLLVCNRQHCSGGFPLTVKLLGDIDNSTNKVEIDFNEHLIQNLLNILDWESLTNTATSLGISLPPSFTESDKDDEMFLRAIHEVVLEFHILEGSLVCPACDRVYPISKGIPNMLLHEDEV</sequence>
<name>A0ABQ7J652_9APIC</name>
<evidence type="ECO:0000313" key="3">
    <source>
        <dbReference type="Proteomes" id="UP000823046"/>
    </source>
</evidence>
<accession>A0ABQ7J652</accession>
<dbReference type="Gene3D" id="2.20.25.10">
    <property type="match status" value="1"/>
</dbReference>
<comment type="caution">
    <text evidence="2">The sequence shown here is derived from an EMBL/GenBank/DDBJ whole genome shotgun (WGS) entry which is preliminary data.</text>
</comment>
<dbReference type="InterPro" id="IPR005651">
    <property type="entry name" value="Trm112-like"/>
</dbReference>
<keyword evidence="3" id="KW-1185">Reference proteome</keyword>